<sequence>MDKSASTRRTIFRIINGFSRKLKSNKNRNITPQSKSKSRGLVERISRKECVGWYIAKDGNSPAPENFILAAEGKNWIESVTLFYRKDLSSINGENNYGFKIKFTGVLPKSATASLFYYRDNTIFHIPPAPAVKSPISKVSPKTLAINRFTAELISIDCEIKKPRLLNGLLSQLGATK</sequence>
<protein>
    <submittedName>
        <fullName evidence="1">Uncharacterized protein</fullName>
    </submittedName>
</protein>
<proteinExistence type="predicted"/>
<evidence type="ECO:0000313" key="2">
    <source>
        <dbReference type="Proteomes" id="UP001142810"/>
    </source>
</evidence>
<comment type="caution">
    <text evidence="1">The sequence shown here is derived from an EMBL/GenBank/DDBJ whole genome shotgun (WGS) entry which is preliminary data.</text>
</comment>
<keyword evidence="2" id="KW-1185">Reference proteome</keyword>
<gene>
    <name evidence="1" type="ORF">OPS25_08795</name>
</gene>
<accession>A0ABT3P745</accession>
<organism evidence="1 2">
    <name type="scientific">Alteromonas aquimaris</name>
    <dbReference type="NCBI Taxonomy" id="2998417"/>
    <lineage>
        <taxon>Bacteria</taxon>
        <taxon>Pseudomonadati</taxon>
        <taxon>Pseudomonadota</taxon>
        <taxon>Gammaproteobacteria</taxon>
        <taxon>Alteromonadales</taxon>
        <taxon>Alteromonadaceae</taxon>
        <taxon>Alteromonas/Salinimonas group</taxon>
        <taxon>Alteromonas</taxon>
    </lineage>
</organism>
<dbReference type="EMBL" id="JAPFRD010000010">
    <property type="protein sequence ID" value="MCW8108591.1"/>
    <property type="molecule type" value="Genomic_DNA"/>
</dbReference>
<dbReference type="RefSeq" id="WP_265617326.1">
    <property type="nucleotide sequence ID" value="NZ_JAPFRD010000010.1"/>
</dbReference>
<evidence type="ECO:0000313" key="1">
    <source>
        <dbReference type="EMBL" id="MCW8108591.1"/>
    </source>
</evidence>
<name>A0ABT3P745_9ALTE</name>
<reference evidence="1" key="1">
    <citation type="submission" date="2022-11" db="EMBL/GenBank/DDBJ databases">
        <title>Alteromonas sp. nov., isolated from sea water of the Qingdao.</title>
        <authorList>
            <person name="Wang Q."/>
        </authorList>
    </citation>
    <scope>NUCLEOTIDE SEQUENCE</scope>
    <source>
        <strain evidence="1">ASW11-7</strain>
    </source>
</reference>
<dbReference type="Proteomes" id="UP001142810">
    <property type="component" value="Unassembled WGS sequence"/>
</dbReference>